<dbReference type="AlphaFoldDB" id="A0A0G3BZE9"/>
<evidence type="ECO:0000313" key="2">
    <source>
        <dbReference type="Proteomes" id="UP000035352"/>
    </source>
</evidence>
<dbReference type="Proteomes" id="UP000035352">
    <property type="component" value="Chromosome"/>
</dbReference>
<sequence length="59" mass="6675">MVAPGISRMLARQRLDLEQRDPIPSEDDVLDVARAWSMDPRELEQKTDSPGVGLIVRLM</sequence>
<dbReference type="KEGG" id="pbh:AAW51_5219"/>
<protein>
    <submittedName>
        <fullName evidence="1">Uncharacterized protein</fullName>
    </submittedName>
</protein>
<dbReference type="EMBL" id="CP011371">
    <property type="protein sequence ID" value="AKJ31910.1"/>
    <property type="molecule type" value="Genomic_DNA"/>
</dbReference>
<keyword evidence="2" id="KW-1185">Reference proteome</keyword>
<evidence type="ECO:0000313" key="1">
    <source>
        <dbReference type="EMBL" id="AKJ31910.1"/>
    </source>
</evidence>
<proteinExistence type="predicted"/>
<gene>
    <name evidence="1" type="ORF">AAW51_5219</name>
</gene>
<name>A0A0G3BZE9_9BURK</name>
<accession>A0A0G3BZE9</accession>
<organism evidence="1 2">
    <name type="scientific">Caldimonas brevitalea</name>
    <dbReference type="NCBI Taxonomy" id="413882"/>
    <lineage>
        <taxon>Bacteria</taxon>
        <taxon>Pseudomonadati</taxon>
        <taxon>Pseudomonadota</taxon>
        <taxon>Betaproteobacteria</taxon>
        <taxon>Burkholderiales</taxon>
        <taxon>Sphaerotilaceae</taxon>
        <taxon>Caldimonas</taxon>
    </lineage>
</organism>
<reference evidence="1 2" key="1">
    <citation type="submission" date="2015-05" db="EMBL/GenBank/DDBJ databases">
        <authorList>
            <person name="Tang B."/>
            <person name="Yu Y."/>
        </authorList>
    </citation>
    <scope>NUCLEOTIDE SEQUENCE [LARGE SCALE GENOMIC DNA]</scope>
    <source>
        <strain evidence="1 2">DSM 7029</strain>
    </source>
</reference>